<feature type="compositionally biased region" description="Acidic residues" evidence="3">
    <location>
        <begin position="646"/>
        <end position="680"/>
    </location>
</feature>
<protein>
    <submittedName>
        <fullName evidence="4">Uncharacterized protein</fullName>
    </submittedName>
</protein>
<dbReference type="SUPFAM" id="SSF50965">
    <property type="entry name" value="Galactose oxidase, central domain"/>
    <property type="match status" value="1"/>
</dbReference>
<sequence length="753" mass="83388">MIGAVFNWFGGSRFAQWELVDARGPAEARKLHGAAVVDTRLYVVGGELLGEGLWGRYTNDVQVLDLGQLEWSSAPPLPVSCAGHSLIVSDKTLIALVGIPSDVKLRVYKMDTTLATGWSLLATSGEAPVATRGHSASMIDNKIWVFGGENFRGDLCNGMHILDLNSNKWEAVNSSGCVPCPRSFHGVAVSNGGLVYLFGGRIASGFCQDVYVLDPKDRHWSPCSHMLKPVACFGNAVVGDECYFVGGKQETFLFNMKTLNWTLVAVEPRLATEGLTLVHARMNSQDTLIALWGAEFGVFMMKTMSSYRVPLKAGTGLIHVREADGSVLGVFSAPDVGKPAVEIIQALHWQTGQTGGLMRAITKVGVTGSDLLYPGEELIFCAPSILGSGQLDLNLQSMNVKECEKFLSQMKIKVISGQGWLEPSTTIQAEAFSWKPGTRKAMIDRIFEYLDNVNVLYQWSMMGYQRGKVEKISSSSPFPYKLTFQLPLELRYYYLGDLVAVALWVEQEINDNGVWKALVSLLALNIKNHTLKPWMVITDLKEEWHFAWMDGACMFVCKARGRYEGLGILYDLHHDYDKTHINEDRGPFSSLPTVFTRDSIGLTCDTSHKEVYPVVFPRATKDGEALVPFWFPPVEDLYGVYEDDEGVEDDEDVGDDEGVDDDEDVGDDEDFENEDDDQDNKDEPTASACFDFQSKEKTTKKERIISLGGFLAYLAALYSRMQRWPKLPNSRARTAAVALTCGAVDKNLLYAMS</sequence>
<evidence type="ECO:0000256" key="1">
    <source>
        <dbReference type="ARBA" id="ARBA00022441"/>
    </source>
</evidence>
<evidence type="ECO:0000313" key="5">
    <source>
        <dbReference type="Proteomes" id="UP000001514"/>
    </source>
</evidence>
<dbReference type="InParanoid" id="D8S4L6"/>
<dbReference type="InterPro" id="IPR006652">
    <property type="entry name" value="Kelch_1"/>
</dbReference>
<accession>D8S4L6</accession>
<dbReference type="KEGG" id="smo:SELMODRAFT_418082"/>
<organism evidence="5">
    <name type="scientific">Selaginella moellendorffii</name>
    <name type="common">Spikemoss</name>
    <dbReference type="NCBI Taxonomy" id="88036"/>
    <lineage>
        <taxon>Eukaryota</taxon>
        <taxon>Viridiplantae</taxon>
        <taxon>Streptophyta</taxon>
        <taxon>Embryophyta</taxon>
        <taxon>Tracheophyta</taxon>
        <taxon>Lycopodiopsida</taxon>
        <taxon>Selaginellales</taxon>
        <taxon>Selaginellaceae</taxon>
        <taxon>Selaginella</taxon>
    </lineage>
</organism>
<proteinExistence type="predicted"/>
<keyword evidence="1" id="KW-0880">Kelch repeat</keyword>
<gene>
    <name evidence="4" type="ORF">SELMODRAFT_418082</name>
</gene>
<name>D8S4L6_SELML</name>
<dbReference type="EMBL" id="GL377601">
    <property type="protein sequence ID" value="EFJ20773.1"/>
    <property type="molecule type" value="Genomic_DNA"/>
</dbReference>
<dbReference type="Gene3D" id="2.120.10.80">
    <property type="entry name" value="Kelch-type beta propeller"/>
    <property type="match status" value="2"/>
</dbReference>
<dbReference type="Proteomes" id="UP000001514">
    <property type="component" value="Unassembled WGS sequence"/>
</dbReference>
<dbReference type="AlphaFoldDB" id="D8S4L6"/>
<evidence type="ECO:0000313" key="4">
    <source>
        <dbReference type="EMBL" id="EFJ20773.1"/>
    </source>
</evidence>
<reference evidence="4 5" key="1">
    <citation type="journal article" date="2011" name="Science">
        <title>The Selaginella genome identifies genetic changes associated with the evolution of vascular plants.</title>
        <authorList>
            <person name="Banks J.A."/>
            <person name="Nishiyama T."/>
            <person name="Hasebe M."/>
            <person name="Bowman J.L."/>
            <person name="Gribskov M."/>
            <person name="dePamphilis C."/>
            <person name="Albert V.A."/>
            <person name="Aono N."/>
            <person name="Aoyama T."/>
            <person name="Ambrose B.A."/>
            <person name="Ashton N.W."/>
            <person name="Axtell M.J."/>
            <person name="Barker E."/>
            <person name="Barker M.S."/>
            <person name="Bennetzen J.L."/>
            <person name="Bonawitz N.D."/>
            <person name="Chapple C."/>
            <person name="Cheng C."/>
            <person name="Correa L.G."/>
            <person name="Dacre M."/>
            <person name="DeBarry J."/>
            <person name="Dreyer I."/>
            <person name="Elias M."/>
            <person name="Engstrom E.M."/>
            <person name="Estelle M."/>
            <person name="Feng L."/>
            <person name="Finet C."/>
            <person name="Floyd S.K."/>
            <person name="Frommer W.B."/>
            <person name="Fujita T."/>
            <person name="Gramzow L."/>
            <person name="Gutensohn M."/>
            <person name="Harholt J."/>
            <person name="Hattori M."/>
            <person name="Heyl A."/>
            <person name="Hirai T."/>
            <person name="Hiwatashi Y."/>
            <person name="Ishikawa M."/>
            <person name="Iwata M."/>
            <person name="Karol K.G."/>
            <person name="Koehler B."/>
            <person name="Kolukisaoglu U."/>
            <person name="Kubo M."/>
            <person name="Kurata T."/>
            <person name="Lalonde S."/>
            <person name="Li K."/>
            <person name="Li Y."/>
            <person name="Litt A."/>
            <person name="Lyons E."/>
            <person name="Manning G."/>
            <person name="Maruyama T."/>
            <person name="Michael T.P."/>
            <person name="Mikami K."/>
            <person name="Miyazaki S."/>
            <person name="Morinaga S."/>
            <person name="Murata T."/>
            <person name="Mueller-Roeber B."/>
            <person name="Nelson D.R."/>
            <person name="Obara M."/>
            <person name="Oguri Y."/>
            <person name="Olmstead R.G."/>
            <person name="Onodera N."/>
            <person name="Petersen B.L."/>
            <person name="Pils B."/>
            <person name="Prigge M."/>
            <person name="Rensing S.A."/>
            <person name="Riano-Pachon D.M."/>
            <person name="Roberts A.W."/>
            <person name="Sato Y."/>
            <person name="Scheller H.V."/>
            <person name="Schulz B."/>
            <person name="Schulz C."/>
            <person name="Shakirov E.V."/>
            <person name="Shibagaki N."/>
            <person name="Shinohara N."/>
            <person name="Shippen D.E."/>
            <person name="Soerensen I."/>
            <person name="Sotooka R."/>
            <person name="Sugimoto N."/>
            <person name="Sugita M."/>
            <person name="Sumikawa N."/>
            <person name="Tanurdzic M."/>
            <person name="Theissen G."/>
            <person name="Ulvskov P."/>
            <person name="Wakazuki S."/>
            <person name="Weng J.K."/>
            <person name="Willats W.W."/>
            <person name="Wipf D."/>
            <person name="Wolf P.G."/>
            <person name="Yang L."/>
            <person name="Zimmer A.D."/>
            <person name="Zhu Q."/>
            <person name="Mitros T."/>
            <person name="Hellsten U."/>
            <person name="Loque D."/>
            <person name="Otillar R."/>
            <person name="Salamov A."/>
            <person name="Schmutz J."/>
            <person name="Shapiro H."/>
            <person name="Lindquist E."/>
            <person name="Lucas S."/>
            <person name="Rokhsar D."/>
            <person name="Grigoriev I.V."/>
        </authorList>
    </citation>
    <scope>NUCLEOTIDE SEQUENCE [LARGE SCALE GENOMIC DNA]</scope>
</reference>
<feature type="region of interest" description="Disordered" evidence="3">
    <location>
        <begin position="646"/>
        <end position="687"/>
    </location>
</feature>
<dbReference type="eggNOG" id="KOG0379">
    <property type="taxonomic scope" value="Eukaryota"/>
</dbReference>
<dbReference type="HOGENOM" id="CLU_021559_0_0_1"/>
<dbReference type="Pfam" id="PF01344">
    <property type="entry name" value="Kelch_1"/>
    <property type="match status" value="1"/>
</dbReference>
<dbReference type="Pfam" id="PF24681">
    <property type="entry name" value="Kelch_KLHDC2_KLHL20_DRC7"/>
    <property type="match status" value="1"/>
</dbReference>
<evidence type="ECO:0000256" key="3">
    <source>
        <dbReference type="SAM" id="MobiDB-lite"/>
    </source>
</evidence>
<dbReference type="PANTHER" id="PTHR46093:SF3">
    <property type="entry name" value="ACYL-COA-BINDING DOMAIN-CONTAINING PROTEIN 4"/>
    <property type="match status" value="1"/>
</dbReference>
<evidence type="ECO:0000256" key="2">
    <source>
        <dbReference type="ARBA" id="ARBA00022737"/>
    </source>
</evidence>
<dbReference type="SMART" id="SM00612">
    <property type="entry name" value="Kelch"/>
    <property type="match status" value="3"/>
</dbReference>
<keyword evidence="5" id="KW-1185">Reference proteome</keyword>
<dbReference type="Gramene" id="EFJ20773">
    <property type="protein sequence ID" value="EFJ20773"/>
    <property type="gene ID" value="SELMODRAFT_418082"/>
</dbReference>
<dbReference type="PANTHER" id="PTHR46093">
    <property type="entry name" value="ACYL-COA-BINDING DOMAIN-CONTAINING PROTEIN 5"/>
    <property type="match status" value="1"/>
</dbReference>
<dbReference type="InterPro" id="IPR011043">
    <property type="entry name" value="Gal_Oxase/kelch_b-propeller"/>
</dbReference>
<keyword evidence="2" id="KW-0677">Repeat</keyword>
<dbReference type="STRING" id="88036.D8S4L6"/>
<dbReference type="InterPro" id="IPR015915">
    <property type="entry name" value="Kelch-typ_b-propeller"/>
</dbReference>